<keyword evidence="2 5" id="KW-0812">Transmembrane</keyword>
<feature type="transmembrane region" description="Helical" evidence="5">
    <location>
        <begin position="349"/>
        <end position="372"/>
    </location>
</feature>
<feature type="transmembrane region" description="Helical" evidence="5">
    <location>
        <begin position="22"/>
        <end position="48"/>
    </location>
</feature>
<dbReference type="SUPFAM" id="SSF103473">
    <property type="entry name" value="MFS general substrate transporter"/>
    <property type="match status" value="1"/>
</dbReference>
<evidence type="ECO:0000256" key="2">
    <source>
        <dbReference type="ARBA" id="ARBA00022692"/>
    </source>
</evidence>
<accession>A0A6F8YAK0</accession>
<comment type="subcellular location">
    <subcellularLocation>
        <location evidence="1">Cell membrane</location>
        <topology evidence="1">Multi-pass membrane protein</topology>
    </subcellularLocation>
</comment>
<name>A0A6F8YAK0_9ACTN</name>
<dbReference type="Proteomes" id="UP000503011">
    <property type="component" value="Chromosome"/>
</dbReference>
<dbReference type="PANTHER" id="PTHR23527:SF1">
    <property type="entry name" value="BLL3282 PROTEIN"/>
    <property type="match status" value="1"/>
</dbReference>
<feature type="transmembrane region" description="Helical" evidence="5">
    <location>
        <begin position="256"/>
        <end position="277"/>
    </location>
</feature>
<feature type="transmembrane region" description="Helical" evidence="5">
    <location>
        <begin position="228"/>
        <end position="250"/>
    </location>
</feature>
<evidence type="ECO:0000259" key="6">
    <source>
        <dbReference type="PROSITE" id="PS50850"/>
    </source>
</evidence>
<dbReference type="KEGG" id="psuu:Psuf_003720"/>
<dbReference type="Pfam" id="PF07690">
    <property type="entry name" value="MFS_1"/>
    <property type="match status" value="1"/>
</dbReference>
<proteinExistence type="predicted"/>
<dbReference type="RefSeq" id="WP_173153111.1">
    <property type="nucleotide sequence ID" value="NZ_AP022871.1"/>
</dbReference>
<evidence type="ECO:0000256" key="1">
    <source>
        <dbReference type="ARBA" id="ARBA00004651"/>
    </source>
</evidence>
<feature type="transmembrane region" description="Helical" evidence="5">
    <location>
        <begin position="60"/>
        <end position="79"/>
    </location>
</feature>
<evidence type="ECO:0000256" key="4">
    <source>
        <dbReference type="ARBA" id="ARBA00023136"/>
    </source>
</evidence>
<evidence type="ECO:0000313" key="7">
    <source>
        <dbReference type="EMBL" id="BCB83059.1"/>
    </source>
</evidence>
<sequence>MGSYPAAAEPARAAPRRGSRSVSAIAAVVALQAAISLPLFLVATLAPYLERDIGLRESTLGLAVGSFYAVSGATAVWLGRIVDRQTWQRGLYVAAAAALVPMALLGGFANGALLLTVGLVASAVVQSYGMGTTNLAIVDTVPARRQGLAFGVKQAAVPAATVLAGVCAPLFAERAGWRWAFAFAAAFPVLAVVLTRWRHRTPAGPAATGGRVDAPVPAAQRRRLRSMAVAFSVATFTTSSLGAFFVLFAVDRGMAPALAGVTVAVASAVNVTMRVWMGWLADRRQWRPFVQGGLVLGAGASGYFVLIGASGWLLPVGAVLAFGLGWAWQGLIHLGAVRLLPTSPGYATGVIRTGLAIGSATGPVVSGLVIRYLGYRPLWTILGCLATGAATAVLLTNRRPLEAR</sequence>
<dbReference type="EMBL" id="AP022871">
    <property type="protein sequence ID" value="BCB83059.1"/>
    <property type="molecule type" value="Genomic_DNA"/>
</dbReference>
<dbReference type="GO" id="GO:0022857">
    <property type="term" value="F:transmembrane transporter activity"/>
    <property type="evidence" value="ECO:0007669"/>
    <property type="project" value="InterPro"/>
</dbReference>
<evidence type="ECO:0000256" key="3">
    <source>
        <dbReference type="ARBA" id="ARBA00022989"/>
    </source>
</evidence>
<gene>
    <name evidence="7" type="ORF">Psuf_003720</name>
</gene>
<dbReference type="InterPro" id="IPR052952">
    <property type="entry name" value="MFS-Transporter"/>
</dbReference>
<dbReference type="Gene3D" id="1.20.1250.20">
    <property type="entry name" value="MFS general substrate transporter like domains"/>
    <property type="match status" value="2"/>
</dbReference>
<feature type="domain" description="Major facilitator superfamily (MFS) profile" evidence="6">
    <location>
        <begin position="22"/>
        <end position="400"/>
    </location>
</feature>
<reference evidence="7 8" key="1">
    <citation type="submission" date="2020-03" db="EMBL/GenBank/DDBJ databases">
        <title>Whole genome shotgun sequence of Phytohabitans suffuscus NBRC 105367.</title>
        <authorList>
            <person name="Komaki H."/>
            <person name="Tamura T."/>
        </authorList>
    </citation>
    <scope>NUCLEOTIDE SEQUENCE [LARGE SCALE GENOMIC DNA]</scope>
    <source>
        <strain evidence="7 8">NBRC 105367</strain>
    </source>
</reference>
<feature type="transmembrane region" description="Helical" evidence="5">
    <location>
        <begin position="378"/>
        <end position="396"/>
    </location>
</feature>
<organism evidence="7 8">
    <name type="scientific">Phytohabitans suffuscus</name>
    <dbReference type="NCBI Taxonomy" id="624315"/>
    <lineage>
        <taxon>Bacteria</taxon>
        <taxon>Bacillati</taxon>
        <taxon>Actinomycetota</taxon>
        <taxon>Actinomycetes</taxon>
        <taxon>Micromonosporales</taxon>
        <taxon>Micromonosporaceae</taxon>
    </lineage>
</organism>
<feature type="transmembrane region" description="Helical" evidence="5">
    <location>
        <begin position="91"/>
        <end position="109"/>
    </location>
</feature>
<evidence type="ECO:0000313" key="8">
    <source>
        <dbReference type="Proteomes" id="UP000503011"/>
    </source>
</evidence>
<feature type="transmembrane region" description="Helical" evidence="5">
    <location>
        <begin position="289"/>
        <end position="306"/>
    </location>
</feature>
<dbReference type="InterPro" id="IPR036259">
    <property type="entry name" value="MFS_trans_sf"/>
</dbReference>
<reference evidence="7 8" key="2">
    <citation type="submission" date="2020-03" db="EMBL/GenBank/DDBJ databases">
        <authorList>
            <person name="Ichikawa N."/>
            <person name="Kimura A."/>
            <person name="Kitahashi Y."/>
            <person name="Uohara A."/>
        </authorList>
    </citation>
    <scope>NUCLEOTIDE SEQUENCE [LARGE SCALE GENOMIC DNA]</scope>
    <source>
        <strain evidence="7 8">NBRC 105367</strain>
    </source>
</reference>
<dbReference type="InterPro" id="IPR020846">
    <property type="entry name" value="MFS_dom"/>
</dbReference>
<dbReference type="PANTHER" id="PTHR23527">
    <property type="entry name" value="BLL3282 PROTEIN"/>
    <property type="match status" value="1"/>
</dbReference>
<keyword evidence="3 5" id="KW-1133">Transmembrane helix</keyword>
<dbReference type="PROSITE" id="PS50850">
    <property type="entry name" value="MFS"/>
    <property type="match status" value="1"/>
</dbReference>
<feature type="transmembrane region" description="Helical" evidence="5">
    <location>
        <begin position="150"/>
        <end position="171"/>
    </location>
</feature>
<feature type="transmembrane region" description="Helical" evidence="5">
    <location>
        <begin position="312"/>
        <end position="337"/>
    </location>
</feature>
<evidence type="ECO:0000256" key="5">
    <source>
        <dbReference type="SAM" id="Phobius"/>
    </source>
</evidence>
<feature type="transmembrane region" description="Helical" evidence="5">
    <location>
        <begin position="177"/>
        <end position="195"/>
    </location>
</feature>
<keyword evidence="4 5" id="KW-0472">Membrane</keyword>
<protein>
    <recommendedName>
        <fullName evidence="6">Major facilitator superfamily (MFS) profile domain-containing protein</fullName>
    </recommendedName>
</protein>
<dbReference type="InterPro" id="IPR011701">
    <property type="entry name" value="MFS"/>
</dbReference>
<dbReference type="AlphaFoldDB" id="A0A6F8YAK0"/>
<keyword evidence="8" id="KW-1185">Reference proteome</keyword>
<feature type="transmembrane region" description="Helical" evidence="5">
    <location>
        <begin position="115"/>
        <end position="138"/>
    </location>
</feature>
<dbReference type="GO" id="GO:0005886">
    <property type="term" value="C:plasma membrane"/>
    <property type="evidence" value="ECO:0007669"/>
    <property type="project" value="UniProtKB-SubCell"/>
</dbReference>